<evidence type="ECO:0000313" key="9">
    <source>
        <dbReference type="EMBL" id="MEM4989537.1"/>
    </source>
</evidence>
<dbReference type="Pfam" id="PF00326">
    <property type="entry name" value="Peptidase_S9"/>
    <property type="match status" value="1"/>
</dbReference>
<dbReference type="PANTHER" id="PTHR42881">
    <property type="entry name" value="PROLYL ENDOPEPTIDASE"/>
    <property type="match status" value="1"/>
</dbReference>
<gene>
    <name evidence="9" type="ORF">V8G57_19275</name>
</gene>
<evidence type="ECO:0000256" key="6">
    <source>
        <dbReference type="SAM" id="SignalP"/>
    </source>
</evidence>
<comment type="catalytic activity">
    <reaction evidence="1">
        <text>Hydrolysis of Pro-|-Xaa &gt;&gt; Ala-|-Xaa in oligopeptides.</text>
        <dbReference type="EC" id="3.4.21.26"/>
    </reaction>
</comment>
<comment type="caution">
    <text evidence="9">The sequence shown here is derived from an EMBL/GenBank/DDBJ whole genome shotgun (WGS) entry which is preliminary data.</text>
</comment>
<name>A0ABU9PZX3_9BURK</name>
<sequence>MATAVATLVTALPAHAASVAPVQDVSDVLHGVTVKDPYRYFENVKDPKVQSWLKEQGESARKELDRIELRNQLEQRIADISAATGDDIRDITRMPGNQVYYLKRARGEKQFKLVMRDSLQGPERVLVDPELDAKRTGVPHAINYFVPAWDGRHVAYGVSAGGSEDASLYILDTASGKNVGEPIPRVHEALLGWLPDSKSLTYNQLKALKPGDPDSETYLDSKVMWLKVGAPAAEAKAVFGPTVTTDLGLARLDVGAILFNPGSRWMVARTTDTTLPEGFLFVADVADLDKPAIAWKKISSFDDKITDAELKGNDLYLLTHDHAPRNRVLKLDLRHPDLKLAREVASAPPDAVLEKFSLTRDALIGEVREGTSIVLRRYAAGDTKGQNIPLPFKGAATVHNDPAHAYSDVLYTLNGWTELPRTLLLKGKLSSDPGLRVNPPMPGLPEVEVVDVKVTSHDGALVPMTLLYKKGLKRDGSNPTLLDGYAAYGFSQTAGFSPARMAWLERGGVLAFANVRGSGVYGDDWYRAGFKATKSNTWKDGVACAKYLIAEGYATPKTLGVMGTSAGGIFVGRTVTSAPELFAAAIFNVGIMDAVRAEDSANGITNISEFGSARNPKEFPALLEMSTYHNIKDNTAYPAVMLVHGMNDPRVDVWHSAKTAARLQAATSSGKPVLLRLDMQAGHGVGSTATQRYALSADIYSFLLWQMGKAKQAD</sequence>
<accession>A0ABU9PZX3</accession>
<dbReference type="RefSeq" id="WP_342830724.1">
    <property type="nucleotide sequence ID" value="NZ_JBANDC010000015.1"/>
</dbReference>
<feature type="domain" description="Peptidase S9A N-terminal" evidence="8">
    <location>
        <begin position="22"/>
        <end position="392"/>
    </location>
</feature>
<dbReference type="EC" id="3.4.21.26" evidence="2"/>
<keyword evidence="10" id="KW-1185">Reference proteome</keyword>
<dbReference type="Proteomes" id="UP001495910">
    <property type="component" value="Unassembled WGS sequence"/>
</dbReference>
<evidence type="ECO:0000259" key="8">
    <source>
        <dbReference type="Pfam" id="PF02897"/>
    </source>
</evidence>
<proteinExistence type="predicted"/>
<reference evidence="9 10" key="1">
    <citation type="submission" date="2024-02" db="EMBL/GenBank/DDBJ databases">
        <title>Draft genome sequence of Collimonas sp. strain H4R21, an effective mineral-weathering bacterial strain isolated from the beech rhizosphere.</title>
        <authorList>
            <person name="Morin E."/>
            <person name="Uroz S."/>
            <person name="Leveau J.H.J."/>
            <person name="Kumar R."/>
            <person name="Rey M.W."/>
            <person name="Pham J."/>
        </authorList>
    </citation>
    <scope>NUCLEOTIDE SEQUENCE [LARGE SCALE GENOMIC DNA]</scope>
    <source>
        <strain evidence="9 10">H4R21</strain>
    </source>
</reference>
<organism evidence="9 10">
    <name type="scientific">Collimonas rhizosphaerae</name>
    <dbReference type="NCBI Taxonomy" id="3126357"/>
    <lineage>
        <taxon>Bacteria</taxon>
        <taxon>Pseudomonadati</taxon>
        <taxon>Pseudomonadota</taxon>
        <taxon>Betaproteobacteria</taxon>
        <taxon>Burkholderiales</taxon>
        <taxon>Oxalobacteraceae</taxon>
        <taxon>Collimonas</taxon>
    </lineage>
</organism>
<evidence type="ECO:0000256" key="1">
    <source>
        <dbReference type="ARBA" id="ARBA00001070"/>
    </source>
</evidence>
<dbReference type="InterPro" id="IPR001375">
    <property type="entry name" value="Peptidase_S9_cat"/>
</dbReference>
<dbReference type="EMBL" id="JBANDC010000015">
    <property type="protein sequence ID" value="MEM4989537.1"/>
    <property type="molecule type" value="Genomic_DNA"/>
</dbReference>
<evidence type="ECO:0000256" key="5">
    <source>
        <dbReference type="ARBA" id="ARBA00022825"/>
    </source>
</evidence>
<dbReference type="Gene3D" id="2.130.10.120">
    <property type="entry name" value="Prolyl oligopeptidase, N-terminal domain"/>
    <property type="match status" value="1"/>
</dbReference>
<keyword evidence="5" id="KW-0720">Serine protease</keyword>
<evidence type="ECO:0000256" key="3">
    <source>
        <dbReference type="ARBA" id="ARBA00022670"/>
    </source>
</evidence>
<evidence type="ECO:0000259" key="7">
    <source>
        <dbReference type="Pfam" id="PF00326"/>
    </source>
</evidence>
<protein>
    <recommendedName>
        <fullName evidence="2">prolyl oligopeptidase</fullName>
        <ecNumber evidence="2">3.4.21.26</ecNumber>
    </recommendedName>
</protein>
<keyword evidence="4" id="KW-0378">Hydrolase</keyword>
<dbReference type="Pfam" id="PF02897">
    <property type="entry name" value="Peptidase_S9_N"/>
    <property type="match status" value="1"/>
</dbReference>
<dbReference type="SUPFAM" id="SSF53474">
    <property type="entry name" value="alpha/beta-Hydrolases"/>
    <property type="match status" value="1"/>
</dbReference>
<feature type="signal peptide" evidence="6">
    <location>
        <begin position="1"/>
        <end position="16"/>
    </location>
</feature>
<keyword evidence="6" id="KW-0732">Signal</keyword>
<evidence type="ECO:0000256" key="4">
    <source>
        <dbReference type="ARBA" id="ARBA00022801"/>
    </source>
</evidence>
<dbReference type="InterPro" id="IPR002470">
    <property type="entry name" value="Peptidase_S9A"/>
</dbReference>
<feature type="domain" description="Peptidase S9 prolyl oligopeptidase catalytic" evidence="7">
    <location>
        <begin position="496"/>
        <end position="709"/>
    </location>
</feature>
<dbReference type="SUPFAM" id="SSF50993">
    <property type="entry name" value="Peptidase/esterase 'gauge' domain"/>
    <property type="match status" value="1"/>
</dbReference>
<feature type="chain" id="PRO_5046002732" description="prolyl oligopeptidase" evidence="6">
    <location>
        <begin position="17"/>
        <end position="714"/>
    </location>
</feature>
<dbReference type="PRINTS" id="PR00862">
    <property type="entry name" value="PROLIGOPTASE"/>
</dbReference>
<keyword evidence="3" id="KW-0645">Protease</keyword>
<dbReference type="InterPro" id="IPR023302">
    <property type="entry name" value="Pept_S9A_N"/>
</dbReference>
<dbReference type="PANTHER" id="PTHR42881:SF2">
    <property type="entry name" value="PROLYL ENDOPEPTIDASE"/>
    <property type="match status" value="1"/>
</dbReference>
<evidence type="ECO:0000313" key="10">
    <source>
        <dbReference type="Proteomes" id="UP001495910"/>
    </source>
</evidence>
<dbReference type="Gene3D" id="3.40.50.1820">
    <property type="entry name" value="alpha/beta hydrolase"/>
    <property type="match status" value="1"/>
</dbReference>
<dbReference type="InterPro" id="IPR051167">
    <property type="entry name" value="Prolyl_oligopep/macrocyclase"/>
</dbReference>
<dbReference type="InterPro" id="IPR029058">
    <property type="entry name" value="AB_hydrolase_fold"/>
</dbReference>
<evidence type="ECO:0000256" key="2">
    <source>
        <dbReference type="ARBA" id="ARBA00011897"/>
    </source>
</evidence>